<dbReference type="RefSeq" id="WP_116340540.1">
    <property type="nucleotide sequence ID" value="NZ_LT976857.1"/>
</dbReference>
<keyword evidence="2" id="KW-0238">DNA-binding</keyword>
<dbReference type="InterPro" id="IPR036390">
    <property type="entry name" value="WH_DNA-bd_sf"/>
</dbReference>
<dbReference type="InterPro" id="IPR000835">
    <property type="entry name" value="HTH_MarR-typ"/>
</dbReference>
<dbReference type="Pfam" id="PF12802">
    <property type="entry name" value="MarR_2"/>
    <property type="match status" value="1"/>
</dbReference>
<dbReference type="PANTHER" id="PTHR35790">
    <property type="entry name" value="HTH-TYPE TRANSCRIPTIONAL REGULATOR PCHR"/>
    <property type="match status" value="1"/>
</dbReference>
<name>A0A375CBK8_9BURK</name>
<keyword evidence="3" id="KW-0804">Transcription</keyword>
<dbReference type="PRINTS" id="PR00598">
    <property type="entry name" value="HTHMARR"/>
</dbReference>
<evidence type="ECO:0000256" key="1">
    <source>
        <dbReference type="ARBA" id="ARBA00023015"/>
    </source>
</evidence>
<reference evidence="5" key="1">
    <citation type="submission" date="2018-01" db="EMBL/GenBank/DDBJ databases">
        <authorList>
            <person name="Clerissi C."/>
        </authorList>
    </citation>
    <scope>NUCLEOTIDE SEQUENCE</scope>
    <source>
        <strain evidence="5">Cupriavidus taiwanensis STM 3521</strain>
    </source>
</reference>
<dbReference type="InterPro" id="IPR052067">
    <property type="entry name" value="Metal_resp_HTH_trans_reg"/>
</dbReference>
<organism evidence="5">
    <name type="scientific">Cupriavidus taiwanensis</name>
    <dbReference type="NCBI Taxonomy" id="164546"/>
    <lineage>
        <taxon>Bacteria</taxon>
        <taxon>Pseudomonadati</taxon>
        <taxon>Pseudomonadota</taxon>
        <taxon>Betaproteobacteria</taxon>
        <taxon>Burkholderiales</taxon>
        <taxon>Burkholderiaceae</taxon>
        <taxon>Cupriavidus</taxon>
    </lineage>
</organism>
<feature type="domain" description="HTH marR-type" evidence="4">
    <location>
        <begin position="17"/>
        <end position="150"/>
    </location>
</feature>
<evidence type="ECO:0000313" key="5">
    <source>
        <dbReference type="EMBL" id="SOY67385.1"/>
    </source>
</evidence>
<dbReference type="PANTHER" id="PTHR35790:SF4">
    <property type="entry name" value="HTH-TYPE TRANSCRIPTIONAL REGULATOR PCHR"/>
    <property type="match status" value="1"/>
</dbReference>
<dbReference type="InterPro" id="IPR036388">
    <property type="entry name" value="WH-like_DNA-bd_sf"/>
</dbReference>
<dbReference type="Proteomes" id="UP000256297">
    <property type="component" value="Chromosome CBM2589_a"/>
</dbReference>
<protein>
    <submittedName>
        <fullName evidence="5">Transcriptional regulator, MarR family</fullName>
    </submittedName>
</protein>
<evidence type="ECO:0000259" key="4">
    <source>
        <dbReference type="PROSITE" id="PS50995"/>
    </source>
</evidence>
<sequence length="183" mass="20298">MAHDNGGNRLQRPRRLADFINYRVYHLNRVALGAAALHLRARAGVTRREWRMIAFLGEQPGTRLTELAESAGLDKVLASRAVHALVERGLVRRDTRAQDRRAAAFTLTEEGEAVYRTAFAQARDFNAQLAACLTAEEARLLSRCLDKLQAQASAMLAEAQALPQPAGEAPAWELQQVWRAEKG</sequence>
<accession>A0A375CBK8</accession>
<gene>
    <name evidence="5" type="ORF">CBM2589_A80080</name>
</gene>
<evidence type="ECO:0000256" key="3">
    <source>
        <dbReference type="ARBA" id="ARBA00023163"/>
    </source>
</evidence>
<evidence type="ECO:0000256" key="2">
    <source>
        <dbReference type="ARBA" id="ARBA00023125"/>
    </source>
</evidence>
<keyword evidence="1" id="KW-0805">Transcription regulation</keyword>
<dbReference type="Gene3D" id="1.10.10.10">
    <property type="entry name" value="Winged helix-like DNA-binding domain superfamily/Winged helix DNA-binding domain"/>
    <property type="match status" value="1"/>
</dbReference>
<dbReference type="GO" id="GO:0003677">
    <property type="term" value="F:DNA binding"/>
    <property type="evidence" value="ECO:0007669"/>
    <property type="project" value="UniProtKB-KW"/>
</dbReference>
<dbReference type="SUPFAM" id="SSF46785">
    <property type="entry name" value="Winged helix' DNA-binding domain"/>
    <property type="match status" value="1"/>
</dbReference>
<dbReference type="EMBL" id="OFSP01000038">
    <property type="protein sequence ID" value="SOY67385.1"/>
    <property type="molecule type" value="Genomic_DNA"/>
</dbReference>
<proteinExistence type="predicted"/>
<comment type="caution">
    <text evidence="5">The sequence shown here is derived from an EMBL/GenBank/DDBJ whole genome shotgun (WGS) entry which is preliminary data.</text>
</comment>
<dbReference type="GO" id="GO:0003700">
    <property type="term" value="F:DNA-binding transcription factor activity"/>
    <property type="evidence" value="ECO:0007669"/>
    <property type="project" value="InterPro"/>
</dbReference>
<dbReference type="PROSITE" id="PS50995">
    <property type="entry name" value="HTH_MARR_2"/>
    <property type="match status" value="1"/>
</dbReference>
<dbReference type="AlphaFoldDB" id="A0A375CBK8"/>
<dbReference type="SMART" id="SM00347">
    <property type="entry name" value="HTH_MARR"/>
    <property type="match status" value="1"/>
</dbReference>